<keyword evidence="1" id="KW-0132">Cell division</keyword>
<protein>
    <submittedName>
        <fullName evidence="1">Cell division inhibitor</fullName>
    </submittedName>
</protein>
<sequence>MTELTLYYDGQCPLCVAEVTQLMKADKQQKMQMVDIQQSDFAERYPHIDPQAASDILHAELPDGRIILGLDVAHKAWGLVGRGYLYAPLRWPVIRWFADIAYLWFARNRYKISGWLTGKERCETCSPDKGCDIKK</sequence>
<dbReference type="AlphaFoldDB" id="A0A160T9H2"/>
<proteinExistence type="predicted"/>
<gene>
    <name evidence="1" type="ORF">MGWOODY_Tha1718</name>
</gene>
<name>A0A160T9H2_9ZZZZ</name>
<reference evidence="1" key="1">
    <citation type="submission" date="2015-10" db="EMBL/GenBank/DDBJ databases">
        <authorList>
            <person name="Gilbert D.G."/>
        </authorList>
    </citation>
    <scope>NUCLEOTIDE SEQUENCE</scope>
</reference>
<dbReference type="GO" id="GO:0015035">
    <property type="term" value="F:protein-disulfide reductase activity"/>
    <property type="evidence" value="ECO:0007669"/>
    <property type="project" value="InterPro"/>
</dbReference>
<dbReference type="PANTHER" id="PTHR34290">
    <property type="entry name" value="SI:CH73-390P7.2"/>
    <property type="match status" value="1"/>
</dbReference>
<evidence type="ECO:0000313" key="1">
    <source>
        <dbReference type="EMBL" id="CUS40820.1"/>
    </source>
</evidence>
<dbReference type="Pfam" id="PF04134">
    <property type="entry name" value="DCC1-like"/>
    <property type="match status" value="1"/>
</dbReference>
<dbReference type="PANTHER" id="PTHR34290:SF2">
    <property type="entry name" value="OS04G0668800 PROTEIN"/>
    <property type="match status" value="1"/>
</dbReference>
<organism evidence="1">
    <name type="scientific">hydrothermal vent metagenome</name>
    <dbReference type="NCBI Taxonomy" id="652676"/>
    <lineage>
        <taxon>unclassified sequences</taxon>
        <taxon>metagenomes</taxon>
        <taxon>ecological metagenomes</taxon>
    </lineage>
</organism>
<dbReference type="InterPro" id="IPR044691">
    <property type="entry name" value="DCC1_Trx"/>
</dbReference>
<accession>A0A160T9H2</accession>
<dbReference type="GO" id="GO:0051301">
    <property type="term" value="P:cell division"/>
    <property type="evidence" value="ECO:0007669"/>
    <property type="project" value="UniProtKB-KW"/>
</dbReference>
<dbReference type="EMBL" id="CZQC01000027">
    <property type="protein sequence ID" value="CUS40820.1"/>
    <property type="molecule type" value="Genomic_DNA"/>
</dbReference>
<keyword evidence="1" id="KW-0131">Cell cycle</keyword>
<dbReference type="InterPro" id="IPR007263">
    <property type="entry name" value="DCC1-like"/>
</dbReference>